<dbReference type="Pfam" id="PF08308">
    <property type="entry name" value="PEGA"/>
    <property type="match status" value="1"/>
</dbReference>
<evidence type="ECO:0000313" key="4">
    <source>
        <dbReference type="Proteomes" id="UP000177082"/>
    </source>
</evidence>
<evidence type="ECO:0000256" key="1">
    <source>
        <dbReference type="SAM" id="Phobius"/>
    </source>
</evidence>
<dbReference type="InterPro" id="IPR011042">
    <property type="entry name" value="6-blade_b-propeller_TolB-like"/>
</dbReference>
<sequence length="388" mass="43161">MTRVRILIFIITLVIVGTVGTLASLYARGYRFNPKTTTIEPRGILVANSDPNGASIYIDGELKTATNANIPLTPGTYDVIIKKEGLTTWSKRLTIKKEEVTQVEVSLFTQATSLSAITFSGTFNPIANTDLTKVAYAVPIDLENPETGGLWVTDTASFPFGFTREPSRVTDGDMTGASWQWSPDGREIVLTTKSGVFLLDVGKFTPQKERVNIASRSDEIMVEWKERSDLKTKAKLNKLPEEIKKVFEESTQNIIFSPDENKILYTTTREDSIPTGLVPPLPGSSTQKQVRDIKVGKKYIYDIKEDRNFEIADATQPVYWFPTSGQVVIPEPNKVYIVDYDGTNRQPVYSGQYVAPHAYPFSNTSKLLILTSLGAVDILPNLYTLNLK</sequence>
<comment type="caution">
    <text evidence="3">The sequence shown here is derived from an EMBL/GenBank/DDBJ whole genome shotgun (WGS) entry which is preliminary data.</text>
</comment>
<organism evidence="3 4">
    <name type="scientific">Candidatus Woesebacteria bacterium RIFCSPLOWO2_01_FULL_39_21</name>
    <dbReference type="NCBI Taxonomy" id="1802519"/>
    <lineage>
        <taxon>Bacteria</taxon>
        <taxon>Candidatus Woeseibacteriota</taxon>
    </lineage>
</organism>
<reference evidence="3 4" key="1">
    <citation type="journal article" date="2016" name="Nat. Commun.">
        <title>Thousands of microbial genomes shed light on interconnected biogeochemical processes in an aquifer system.</title>
        <authorList>
            <person name="Anantharaman K."/>
            <person name="Brown C.T."/>
            <person name="Hug L.A."/>
            <person name="Sharon I."/>
            <person name="Castelle C.J."/>
            <person name="Probst A.J."/>
            <person name="Thomas B.C."/>
            <person name="Singh A."/>
            <person name="Wilkins M.J."/>
            <person name="Karaoz U."/>
            <person name="Brodie E.L."/>
            <person name="Williams K.H."/>
            <person name="Hubbard S.S."/>
            <person name="Banfield J.F."/>
        </authorList>
    </citation>
    <scope>NUCLEOTIDE SEQUENCE [LARGE SCALE GENOMIC DNA]</scope>
</reference>
<protein>
    <recommendedName>
        <fullName evidence="2">PEGA domain-containing protein</fullName>
    </recommendedName>
</protein>
<proteinExistence type="predicted"/>
<dbReference type="EMBL" id="MGHF01000033">
    <property type="protein sequence ID" value="OGM61730.1"/>
    <property type="molecule type" value="Genomic_DNA"/>
</dbReference>
<accession>A0A1F8BCR8</accession>
<keyword evidence="1" id="KW-0472">Membrane</keyword>
<dbReference type="SUPFAM" id="SSF82171">
    <property type="entry name" value="DPP6 N-terminal domain-like"/>
    <property type="match status" value="1"/>
</dbReference>
<dbReference type="Gene3D" id="2.120.10.30">
    <property type="entry name" value="TolB, C-terminal domain"/>
    <property type="match status" value="1"/>
</dbReference>
<name>A0A1F8BCR8_9BACT</name>
<keyword evidence="1" id="KW-1133">Transmembrane helix</keyword>
<evidence type="ECO:0000313" key="3">
    <source>
        <dbReference type="EMBL" id="OGM61730.1"/>
    </source>
</evidence>
<keyword evidence="1" id="KW-0812">Transmembrane</keyword>
<evidence type="ECO:0000259" key="2">
    <source>
        <dbReference type="Pfam" id="PF08308"/>
    </source>
</evidence>
<dbReference type="Proteomes" id="UP000177082">
    <property type="component" value="Unassembled WGS sequence"/>
</dbReference>
<dbReference type="STRING" id="1802519.A2961_02255"/>
<feature type="transmembrane region" description="Helical" evidence="1">
    <location>
        <begin position="6"/>
        <end position="27"/>
    </location>
</feature>
<dbReference type="AlphaFoldDB" id="A0A1F8BCR8"/>
<dbReference type="InterPro" id="IPR013229">
    <property type="entry name" value="PEGA"/>
</dbReference>
<gene>
    <name evidence="3" type="ORF">A2961_02255</name>
</gene>
<feature type="domain" description="PEGA" evidence="2">
    <location>
        <begin position="43"/>
        <end position="107"/>
    </location>
</feature>